<feature type="signal peptide" evidence="1">
    <location>
        <begin position="1"/>
        <end position="19"/>
    </location>
</feature>
<keyword evidence="2" id="KW-1185">Reference proteome</keyword>
<keyword evidence="1" id="KW-0732">Signal</keyword>
<protein>
    <submittedName>
        <fullName evidence="3">Uncharacterized protein</fullName>
    </submittedName>
</protein>
<sequence length="55" mass="5921">MKANTGLVLFFAIIAPLQGLKCKKGFAWRLTGEEISENTTCMLGSQRCLAAICTA</sequence>
<dbReference type="Proteomes" id="UP000887572">
    <property type="component" value="Unplaced"/>
</dbReference>
<evidence type="ECO:0000256" key="1">
    <source>
        <dbReference type="SAM" id="SignalP"/>
    </source>
</evidence>
<accession>A0A914HAT7</accession>
<organism evidence="2 3">
    <name type="scientific">Globodera rostochiensis</name>
    <name type="common">Golden nematode worm</name>
    <name type="synonym">Heterodera rostochiensis</name>
    <dbReference type="NCBI Taxonomy" id="31243"/>
    <lineage>
        <taxon>Eukaryota</taxon>
        <taxon>Metazoa</taxon>
        <taxon>Ecdysozoa</taxon>
        <taxon>Nematoda</taxon>
        <taxon>Chromadorea</taxon>
        <taxon>Rhabditida</taxon>
        <taxon>Tylenchina</taxon>
        <taxon>Tylenchomorpha</taxon>
        <taxon>Tylenchoidea</taxon>
        <taxon>Heteroderidae</taxon>
        <taxon>Heteroderinae</taxon>
        <taxon>Globodera</taxon>
    </lineage>
</organism>
<name>A0A914HAT7_GLORO</name>
<evidence type="ECO:0000313" key="2">
    <source>
        <dbReference type="Proteomes" id="UP000887572"/>
    </source>
</evidence>
<dbReference type="WBParaSite" id="Gr19_v10_g15371.t1">
    <property type="protein sequence ID" value="Gr19_v10_g15371.t1"/>
    <property type="gene ID" value="Gr19_v10_g15371"/>
</dbReference>
<feature type="chain" id="PRO_5038011511" evidence="1">
    <location>
        <begin position="20"/>
        <end position="55"/>
    </location>
</feature>
<reference evidence="3" key="1">
    <citation type="submission" date="2022-11" db="UniProtKB">
        <authorList>
            <consortium name="WormBaseParasite"/>
        </authorList>
    </citation>
    <scope>IDENTIFICATION</scope>
</reference>
<proteinExistence type="predicted"/>
<evidence type="ECO:0000313" key="3">
    <source>
        <dbReference type="WBParaSite" id="Gr19_v10_g15371.t1"/>
    </source>
</evidence>
<dbReference type="AlphaFoldDB" id="A0A914HAT7"/>